<accession>A0ABW0TL09</accession>
<gene>
    <name evidence="9" type="ORF">ACFPRA_14110</name>
</gene>
<evidence type="ECO:0000313" key="10">
    <source>
        <dbReference type="Proteomes" id="UP001596109"/>
    </source>
</evidence>
<evidence type="ECO:0000256" key="7">
    <source>
        <dbReference type="ARBA" id="ARBA00023136"/>
    </source>
</evidence>
<keyword evidence="6 8" id="KW-1133">Transmembrane helix</keyword>
<dbReference type="Gene3D" id="1.10.3860.10">
    <property type="entry name" value="Sodium:dicarboxylate symporter"/>
    <property type="match status" value="1"/>
</dbReference>
<feature type="transmembrane region" description="Helical" evidence="8">
    <location>
        <begin position="228"/>
        <end position="257"/>
    </location>
</feature>
<dbReference type="RefSeq" id="WP_381435848.1">
    <property type="nucleotide sequence ID" value="NZ_JBHSNO010000007.1"/>
</dbReference>
<evidence type="ECO:0000313" key="9">
    <source>
        <dbReference type="EMBL" id="MFC5590037.1"/>
    </source>
</evidence>
<feature type="transmembrane region" description="Helical" evidence="8">
    <location>
        <begin position="154"/>
        <end position="171"/>
    </location>
</feature>
<feature type="transmembrane region" description="Helical" evidence="8">
    <location>
        <begin position="82"/>
        <end position="102"/>
    </location>
</feature>
<dbReference type="PRINTS" id="PR00173">
    <property type="entry name" value="EDTRNSPORT"/>
</dbReference>
<dbReference type="PANTHER" id="PTHR42865:SF7">
    <property type="entry name" value="PROTON_GLUTAMATE-ASPARTATE SYMPORTER"/>
    <property type="match status" value="1"/>
</dbReference>
<evidence type="ECO:0000256" key="8">
    <source>
        <dbReference type="SAM" id="Phobius"/>
    </source>
</evidence>
<keyword evidence="5" id="KW-0769">Symport</keyword>
<dbReference type="InterPro" id="IPR036458">
    <property type="entry name" value="Na:dicarbo_symporter_sf"/>
</dbReference>
<comment type="caution">
    <text evidence="9">The sequence shown here is derived from an EMBL/GenBank/DDBJ whole genome shotgun (WGS) entry which is preliminary data.</text>
</comment>
<dbReference type="SUPFAM" id="SSF118215">
    <property type="entry name" value="Proton glutamate symport protein"/>
    <property type="match status" value="1"/>
</dbReference>
<keyword evidence="7 8" id="KW-0472">Membrane</keyword>
<proteinExistence type="predicted"/>
<keyword evidence="3" id="KW-1003">Cell membrane</keyword>
<feature type="transmembrane region" description="Helical" evidence="8">
    <location>
        <begin position="48"/>
        <end position="70"/>
    </location>
</feature>
<keyword evidence="4 8" id="KW-0812">Transmembrane</keyword>
<evidence type="ECO:0000256" key="1">
    <source>
        <dbReference type="ARBA" id="ARBA00004651"/>
    </source>
</evidence>
<keyword evidence="10" id="KW-1185">Reference proteome</keyword>
<keyword evidence="2" id="KW-0813">Transport</keyword>
<protein>
    <submittedName>
        <fullName evidence="9">Cation:dicarboxylate symporter family transporter</fullName>
    </submittedName>
</protein>
<dbReference type="InterPro" id="IPR001991">
    <property type="entry name" value="Na-dicarboxylate_symporter"/>
</dbReference>
<dbReference type="Pfam" id="PF00375">
    <property type="entry name" value="SDF"/>
    <property type="match status" value="1"/>
</dbReference>
<dbReference type="InterPro" id="IPR018107">
    <property type="entry name" value="Na-dicarboxylate_symporter_CS"/>
</dbReference>
<dbReference type="PROSITE" id="PS00714">
    <property type="entry name" value="NA_DICARBOXYL_SYMP_2"/>
    <property type="match status" value="1"/>
</dbReference>
<evidence type="ECO:0000256" key="5">
    <source>
        <dbReference type="ARBA" id="ARBA00022847"/>
    </source>
</evidence>
<dbReference type="EMBL" id="JBHSNO010000007">
    <property type="protein sequence ID" value="MFC5590037.1"/>
    <property type="molecule type" value="Genomic_DNA"/>
</dbReference>
<feature type="transmembrane region" description="Helical" evidence="8">
    <location>
        <begin position="9"/>
        <end position="28"/>
    </location>
</feature>
<comment type="subcellular location">
    <subcellularLocation>
        <location evidence="1">Cell membrane</location>
        <topology evidence="1">Multi-pass membrane protein</topology>
    </subcellularLocation>
</comment>
<name>A0ABW0TL09_9BACL</name>
<dbReference type="PANTHER" id="PTHR42865">
    <property type="entry name" value="PROTON/GLUTAMATE-ASPARTATE SYMPORTER"/>
    <property type="match status" value="1"/>
</dbReference>
<evidence type="ECO:0000256" key="2">
    <source>
        <dbReference type="ARBA" id="ARBA00022448"/>
    </source>
</evidence>
<evidence type="ECO:0000256" key="4">
    <source>
        <dbReference type="ARBA" id="ARBA00022692"/>
    </source>
</evidence>
<reference evidence="10" key="1">
    <citation type="journal article" date="2019" name="Int. J. Syst. Evol. Microbiol.">
        <title>The Global Catalogue of Microorganisms (GCM) 10K type strain sequencing project: providing services to taxonomists for standard genome sequencing and annotation.</title>
        <authorList>
            <consortium name="The Broad Institute Genomics Platform"/>
            <consortium name="The Broad Institute Genome Sequencing Center for Infectious Disease"/>
            <person name="Wu L."/>
            <person name="Ma J."/>
        </authorList>
    </citation>
    <scope>NUCLEOTIDE SEQUENCE [LARGE SCALE GENOMIC DNA]</scope>
    <source>
        <strain evidence="10">CGMCC 4.1434</strain>
    </source>
</reference>
<evidence type="ECO:0000256" key="3">
    <source>
        <dbReference type="ARBA" id="ARBA00022475"/>
    </source>
</evidence>
<dbReference type="Proteomes" id="UP001596109">
    <property type="component" value="Unassembled WGS sequence"/>
</dbReference>
<evidence type="ECO:0000256" key="6">
    <source>
        <dbReference type="ARBA" id="ARBA00022989"/>
    </source>
</evidence>
<organism evidence="9 10">
    <name type="scientific">Sporosarcina soli</name>
    <dbReference type="NCBI Taxonomy" id="334736"/>
    <lineage>
        <taxon>Bacteria</taxon>
        <taxon>Bacillati</taxon>
        <taxon>Bacillota</taxon>
        <taxon>Bacilli</taxon>
        <taxon>Bacillales</taxon>
        <taxon>Caryophanaceae</taxon>
        <taxon>Sporosarcina</taxon>
    </lineage>
</organism>
<sequence>MKKKFRIPLAYQILVGLILGIIVGAIFYGNPHIETYLQPLGTIFLNMIKMIVVPIIVSSLIVGVAGTGDLKQLGKLGGKTMIYFQIVSLVAIIVGLSAANIFKPGEGVDMSQLTKTDINSYVGTAESKSNETFMDVLVGIVPSNVIQSMANADMLAVIFFSVVFGLGVAAVGERGKPVLAFFQGTADAMFWVTNFIMKFAPIGVFGLIGVTVSKFGLSSLIPLGKLMILVYATMIFFVVVVLGGIAKMVGSSIFAIIKELKEELILAYSTSSSESVLPKLMEKMEKFGSPKDIVAFVVPTGYSFNLDGSTLYQALAAIFIAQMYGIDLSIMEQVTLVLVLMITSNGIAGVPGVSFVVLLATLGTVGIPLEGLAFIAGVDRLLDMGRTVVNVLGNALATVVMSKWEGRFRTETGKKPLESVEKMA</sequence>
<feature type="transmembrane region" description="Helical" evidence="8">
    <location>
        <begin position="337"/>
        <end position="367"/>
    </location>
</feature>